<keyword evidence="7" id="KW-0256">Endoplasmic reticulum</keyword>
<evidence type="ECO:0000256" key="5">
    <source>
        <dbReference type="ARBA" id="ARBA00022617"/>
    </source>
</evidence>
<dbReference type="OrthoDB" id="2789670at2759"/>
<evidence type="ECO:0000256" key="14">
    <source>
        <dbReference type="SAM" id="MobiDB-lite"/>
    </source>
</evidence>
<keyword evidence="16" id="KW-1185">Reference proteome</keyword>
<dbReference type="PRINTS" id="PR00385">
    <property type="entry name" value="P450"/>
</dbReference>
<dbReference type="InterPro" id="IPR002401">
    <property type="entry name" value="Cyt_P450_E_grp-I"/>
</dbReference>
<gene>
    <name evidence="15" type="ORF">WN51_02464</name>
</gene>
<evidence type="ECO:0000256" key="11">
    <source>
        <dbReference type="ARBA" id="ARBA00023033"/>
    </source>
</evidence>
<dbReference type="InterPro" id="IPR036396">
    <property type="entry name" value="Cyt_P450_sf"/>
</dbReference>
<evidence type="ECO:0000256" key="12">
    <source>
        <dbReference type="ARBA" id="ARBA00023136"/>
    </source>
</evidence>
<evidence type="ECO:0000256" key="7">
    <source>
        <dbReference type="ARBA" id="ARBA00022824"/>
    </source>
</evidence>
<dbReference type="PANTHER" id="PTHR24292">
    <property type="entry name" value="CYTOCHROME P450"/>
    <property type="match status" value="1"/>
</dbReference>
<keyword evidence="11" id="KW-0503">Monooxygenase</keyword>
<evidence type="ECO:0000256" key="13">
    <source>
        <dbReference type="PIRSR" id="PIRSR602401-1"/>
    </source>
</evidence>
<dbReference type="SUPFAM" id="SSF48264">
    <property type="entry name" value="Cytochrome P450"/>
    <property type="match status" value="1"/>
</dbReference>
<dbReference type="PROSITE" id="PS00086">
    <property type="entry name" value="CYTOCHROME_P450"/>
    <property type="match status" value="1"/>
</dbReference>
<evidence type="ECO:0000256" key="1">
    <source>
        <dbReference type="ARBA" id="ARBA00001971"/>
    </source>
</evidence>
<evidence type="ECO:0000256" key="6">
    <source>
        <dbReference type="ARBA" id="ARBA00022723"/>
    </source>
</evidence>
<dbReference type="GO" id="GO:0005789">
    <property type="term" value="C:endoplasmic reticulum membrane"/>
    <property type="evidence" value="ECO:0007669"/>
    <property type="project" value="UniProtKB-SubCell"/>
</dbReference>
<sequence length="1079" mass="121666">MDIRILEPQKCESDQPIEWNTTRKYLTLDMVTLPVDKHSRKFLLESHECVITYLILQLDKNIYKDLGDVTYKALEPVVLLSVWKFSRPLVHEDTLERLTISECSDLPRFENVVHHDVVQTEGANARDNRQFNAATGAARKETTFLVFSLIYSDPRASSYSVIASCLIIETVTERITPEVYTRLGPKSKVEINRSAAAQNLPGGSDNLGIVSEKNTLYLKNECECVRRRKDFKELEDLADISDSRVPWKRAKQHCPLQVVTEITFLRQTRQVARDVGRGFPFLARKIVCDLFVDVTASRLMFQRVAAEVTDESGDCLASSTMGLNRYNVCRSVCVEDVKKGKKPQEKKKRKEGGGEKVDIPSGKALASLMVPLKEQAQPPTKPFKMWPRSKIDDRLGVDGSPARMRLPSVPAVTVENGHALKRFSTLVVRGGRQRGAEAGTEEKEIPRRVAVRFSDGCVSPAKTIMSKKRIKDVKLKSGALTYEGNDGTEGWEREATSGGGMVWGPEEIRGFITKSCPTRIHNESHFGINTVTLIALTWTDYSKFSLDIDFTAMQSMKRGAVRRTAHGAYARISEFGKCASWLFTYGEFPGPKHGIAHVPPTPLLGNMGSFIKRQATMADLILNAYQLDPKAKYVGFYEFLTPIVVLRDLDLIKAVTMKHVEQFPDHRSMVNRKVDVMLGGSLFMLNGDEWKNHRNVLSPTFTSSKIKTMYKLMSECAIRFAEHLSNLPEEQREMEMKGLLTKYTNDVIASCVYNASVDSIKEPNNVFYVYGKISTSVATFKKSVMLLVHRNAPRLAELLQLKILDSYIGKFFHDQVADQVETRQRTGARRSDFLQLLVDSNKRRESAKVLTVEEMANHAFGFFFGGFDTVASQICIAAHLLAENPDVQERLQQEIDETLESNNGEVTYDVMHEMKYLDAVISEVMRLFPIATFMDRMCVKDFELPPARPGDKPFTVKAGMNVWIPVFGIHRDPKYYENPLKFDPDRFYENHKAVTSSGAYMPFGLGPRMCIGNRFALTEMKVLLCHVLAKCSIKLTPRTITPLQLEKGVINTTGRNGFWLAIEPRKSFPDVSASPVPCS</sequence>
<dbReference type="CDD" id="cd11056">
    <property type="entry name" value="CYP6-like"/>
    <property type="match status" value="1"/>
</dbReference>
<comment type="subcellular location">
    <subcellularLocation>
        <location evidence="3">Endoplasmic reticulum membrane</location>
        <topology evidence="3">Peripheral membrane protein</topology>
    </subcellularLocation>
    <subcellularLocation>
        <location evidence="2">Microsome membrane</location>
        <topology evidence="2">Peripheral membrane protein</topology>
    </subcellularLocation>
</comment>
<dbReference type="PRINTS" id="PR00463">
    <property type="entry name" value="EP450I"/>
</dbReference>
<comment type="cofactor">
    <cofactor evidence="1 13">
        <name>heme</name>
        <dbReference type="ChEBI" id="CHEBI:30413"/>
    </cofactor>
</comment>
<evidence type="ECO:0000256" key="8">
    <source>
        <dbReference type="ARBA" id="ARBA00022848"/>
    </source>
</evidence>
<dbReference type="FunFam" id="1.10.630.10:FF:000042">
    <property type="entry name" value="Cytochrome P450"/>
    <property type="match status" value="1"/>
</dbReference>
<organism evidence="15 16">
    <name type="scientific">Melipona quadrifasciata</name>
    <dbReference type="NCBI Taxonomy" id="166423"/>
    <lineage>
        <taxon>Eukaryota</taxon>
        <taxon>Metazoa</taxon>
        <taxon>Ecdysozoa</taxon>
        <taxon>Arthropoda</taxon>
        <taxon>Hexapoda</taxon>
        <taxon>Insecta</taxon>
        <taxon>Pterygota</taxon>
        <taxon>Neoptera</taxon>
        <taxon>Endopterygota</taxon>
        <taxon>Hymenoptera</taxon>
        <taxon>Apocrita</taxon>
        <taxon>Aculeata</taxon>
        <taxon>Apoidea</taxon>
        <taxon>Anthophila</taxon>
        <taxon>Apidae</taxon>
        <taxon>Melipona</taxon>
    </lineage>
</organism>
<accession>A0A0M8ZXH6</accession>
<proteinExistence type="inferred from homology"/>
<reference evidence="15 16" key="1">
    <citation type="submission" date="2015-07" db="EMBL/GenBank/DDBJ databases">
        <title>The genome of Melipona quadrifasciata.</title>
        <authorList>
            <person name="Pan H."/>
            <person name="Kapheim K."/>
        </authorList>
    </citation>
    <scope>NUCLEOTIDE SEQUENCE [LARGE SCALE GENOMIC DNA]</scope>
    <source>
        <strain evidence="15">0111107301</strain>
        <tissue evidence="15">Whole body</tissue>
    </source>
</reference>
<dbReference type="Pfam" id="PF00067">
    <property type="entry name" value="p450"/>
    <property type="match status" value="1"/>
</dbReference>
<keyword evidence="9" id="KW-0560">Oxidoreductase</keyword>
<evidence type="ECO:0000256" key="4">
    <source>
        <dbReference type="ARBA" id="ARBA00010617"/>
    </source>
</evidence>
<dbReference type="GO" id="GO:0004497">
    <property type="term" value="F:monooxygenase activity"/>
    <property type="evidence" value="ECO:0007669"/>
    <property type="project" value="UniProtKB-KW"/>
</dbReference>
<dbReference type="PANTHER" id="PTHR24292:SF54">
    <property type="entry name" value="CYP9F3-RELATED"/>
    <property type="match status" value="1"/>
</dbReference>
<name>A0A0M8ZXH6_9HYME</name>
<dbReference type="InterPro" id="IPR050476">
    <property type="entry name" value="Insect_CytP450_Detox"/>
</dbReference>
<keyword evidence="6 13" id="KW-0479">Metal-binding</keyword>
<keyword evidence="12" id="KW-0472">Membrane</keyword>
<protein>
    <submittedName>
        <fullName evidence="15">Cytochrome P450 9e2</fullName>
    </submittedName>
</protein>
<dbReference type="AlphaFoldDB" id="A0A0M8ZXH6"/>
<comment type="similarity">
    <text evidence="4">Belongs to the cytochrome P450 family.</text>
</comment>
<evidence type="ECO:0000256" key="10">
    <source>
        <dbReference type="ARBA" id="ARBA00023004"/>
    </source>
</evidence>
<dbReference type="InterPro" id="IPR001128">
    <property type="entry name" value="Cyt_P450"/>
</dbReference>
<feature type="compositionally biased region" description="Basic residues" evidence="14">
    <location>
        <begin position="339"/>
        <end position="350"/>
    </location>
</feature>
<dbReference type="GO" id="GO:0020037">
    <property type="term" value="F:heme binding"/>
    <property type="evidence" value="ECO:0007669"/>
    <property type="project" value="InterPro"/>
</dbReference>
<keyword evidence="5 13" id="KW-0349">Heme</keyword>
<evidence type="ECO:0000313" key="16">
    <source>
        <dbReference type="Proteomes" id="UP000053105"/>
    </source>
</evidence>
<keyword evidence="10 13" id="KW-0408">Iron</keyword>
<dbReference type="GO" id="GO:0016705">
    <property type="term" value="F:oxidoreductase activity, acting on paired donors, with incorporation or reduction of molecular oxygen"/>
    <property type="evidence" value="ECO:0007669"/>
    <property type="project" value="InterPro"/>
</dbReference>
<evidence type="ECO:0000313" key="15">
    <source>
        <dbReference type="EMBL" id="KOX71593.1"/>
    </source>
</evidence>
<feature type="region of interest" description="Disordered" evidence="14">
    <location>
        <begin position="339"/>
        <end position="358"/>
    </location>
</feature>
<dbReference type="Gene3D" id="1.10.630.10">
    <property type="entry name" value="Cytochrome P450"/>
    <property type="match status" value="1"/>
</dbReference>
<dbReference type="EMBL" id="KQ435834">
    <property type="protein sequence ID" value="KOX71593.1"/>
    <property type="molecule type" value="Genomic_DNA"/>
</dbReference>
<dbReference type="Proteomes" id="UP000053105">
    <property type="component" value="Unassembled WGS sequence"/>
</dbReference>
<dbReference type="GO" id="GO:0005506">
    <property type="term" value="F:iron ion binding"/>
    <property type="evidence" value="ECO:0007669"/>
    <property type="project" value="InterPro"/>
</dbReference>
<feature type="binding site" description="axial binding residue" evidence="13">
    <location>
        <position position="1010"/>
    </location>
    <ligand>
        <name>heme</name>
        <dbReference type="ChEBI" id="CHEBI:30413"/>
    </ligand>
    <ligandPart>
        <name>Fe</name>
        <dbReference type="ChEBI" id="CHEBI:18248"/>
    </ligandPart>
</feature>
<keyword evidence="8" id="KW-0492">Microsome</keyword>
<evidence type="ECO:0000256" key="9">
    <source>
        <dbReference type="ARBA" id="ARBA00023002"/>
    </source>
</evidence>
<evidence type="ECO:0000256" key="2">
    <source>
        <dbReference type="ARBA" id="ARBA00004174"/>
    </source>
</evidence>
<evidence type="ECO:0000256" key="3">
    <source>
        <dbReference type="ARBA" id="ARBA00004406"/>
    </source>
</evidence>
<dbReference type="InterPro" id="IPR017972">
    <property type="entry name" value="Cyt_P450_CS"/>
</dbReference>
<dbReference type="STRING" id="166423.A0A0M8ZXH6"/>